<evidence type="ECO:0000256" key="6">
    <source>
        <dbReference type="ARBA" id="ARBA00022824"/>
    </source>
</evidence>
<reference evidence="15" key="1">
    <citation type="submission" date="2025-08" db="UniProtKB">
        <authorList>
            <consortium name="RefSeq"/>
        </authorList>
    </citation>
    <scope>IDENTIFICATION</scope>
    <source>
        <tissue evidence="15">Muscle</tissue>
    </source>
</reference>
<organism evidence="14 15">
    <name type="scientific">Limulus polyphemus</name>
    <name type="common">Atlantic horseshoe crab</name>
    <dbReference type="NCBI Taxonomy" id="6850"/>
    <lineage>
        <taxon>Eukaryota</taxon>
        <taxon>Metazoa</taxon>
        <taxon>Ecdysozoa</taxon>
        <taxon>Arthropoda</taxon>
        <taxon>Chelicerata</taxon>
        <taxon>Merostomata</taxon>
        <taxon>Xiphosura</taxon>
        <taxon>Limulidae</taxon>
        <taxon>Limulus</taxon>
    </lineage>
</organism>
<sequence>MAPLRKGHLLARVNFPPYAIHNLTERHILVAGGGGDAKCGIPNTVEIYELINNGSTCRAEPVTHYDTGSHAIMNCTVFHNGKHHVLAAGMEEMCQMYQLTYKILGEEKDGSGVKVGVKDKTPTPNNKSVRRRRRTNSFSSENEKDIKEEENKPKIQESTTEMGVPVVEKKRKKSDANSNSIITQVGFDVKPIQSFQTDFNKKEEPFQKVVRFTSVSNILATAGADGHVRLWKYPELTLLHDIEAHGDEVDNIDFSPSGNKIVSISRDGHGFVWNVKDGTKHCELKFLLPKKGDDKYIFRSCRYGIVEGDKSNFKLFTIVNPAVRKKTPLPCYLFKWNATKYVVEKMVSTGTDMLSVMTVSDDGRFVGLGTLSGSVDIYISFSLMKLYHVENAHNIFVTGLEFLPSNEEAQRITGDQDTSLISISVDNHIIVHHVPKPSTMGIVGILLLFMAVLFLVYVLLDYLNL</sequence>
<dbReference type="InterPro" id="IPR036322">
    <property type="entry name" value="WD40_repeat_dom_sf"/>
</dbReference>
<dbReference type="Gene3D" id="2.130.10.10">
    <property type="entry name" value="YVTN repeat-like/Quinoprotein amine dehydrogenase"/>
    <property type="match status" value="1"/>
</dbReference>
<dbReference type="InterPro" id="IPR001680">
    <property type="entry name" value="WD40_rpt"/>
</dbReference>
<evidence type="ECO:0000256" key="13">
    <source>
        <dbReference type="SAM" id="Phobius"/>
    </source>
</evidence>
<keyword evidence="8" id="KW-0653">Protein transport</keyword>
<comment type="subcellular location">
    <subcellularLocation>
        <location evidence="1">Endoplasmic reticulum membrane</location>
        <topology evidence="1">Single-pass membrane protein</topology>
    </subcellularLocation>
</comment>
<feature type="repeat" description="WD" evidence="11">
    <location>
        <begin position="242"/>
        <end position="283"/>
    </location>
</feature>
<dbReference type="Pfam" id="PF00400">
    <property type="entry name" value="WD40"/>
    <property type="match status" value="2"/>
</dbReference>
<evidence type="ECO:0000256" key="11">
    <source>
        <dbReference type="PROSITE-ProRule" id="PRU00221"/>
    </source>
</evidence>
<evidence type="ECO:0000256" key="12">
    <source>
        <dbReference type="SAM" id="MobiDB-lite"/>
    </source>
</evidence>
<evidence type="ECO:0000256" key="8">
    <source>
        <dbReference type="ARBA" id="ARBA00022927"/>
    </source>
</evidence>
<feature type="repeat" description="WD" evidence="11">
    <location>
        <begin position="210"/>
        <end position="232"/>
    </location>
</feature>
<dbReference type="PROSITE" id="PS50294">
    <property type="entry name" value="WD_REPEATS_REGION"/>
    <property type="match status" value="1"/>
</dbReference>
<keyword evidence="4 13" id="KW-0812">Transmembrane</keyword>
<keyword evidence="2" id="KW-0813">Transport</keyword>
<dbReference type="PANTHER" id="PTHR23284">
    <property type="entry name" value="PROLACTIN REGULATORY ELEMENT BINDING PROTEIN"/>
    <property type="match status" value="1"/>
</dbReference>
<evidence type="ECO:0000256" key="3">
    <source>
        <dbReference type="ARBA" id="ARBA00022574"/>
    </source>
</evidence>
<evidence type="ECO:0000256" key="10">
    <source>
        <dbReference type="ARBA" id="ARBA00023136"/>
    </source>
</evidence>
<evidence type="ECO:0000256" key="9">
    <source>
        <dbReference type="ARBA" id="ARBA00022989"/>
    </source>
</evidence>
<keyword evidence="3 11" id="KW-0853">WD repeat</keyword>
<feature type="compositionally biased region" description="Basic and acidic residues" evidence="12">
    <location>
        <begin position="141"/>
        <end position="155"/>
    </location>
</feature>
<dbReference type="RefSeq" id="XP_013782121.1">
    <property type="nucleotide sequence ID" value="XM_013926667.2"/>
</dbReference>
<keyword evidence="6" id="KW-0256">Endoplasmic reticulum</keyword>
<protein>
    <submittedName>
        <fullName evidence="15">Prolactin regulatory element-binding protein-like isoform X1</fullName>
    </submittedName>
</protein>
<evidence type="ECO:0000256" key="5">
    <source>
        <dbReference type="ARBA" id="ARBA00022737"/>
    </source>
</evidence>
<dbReference type="InterPro" id="IPR015943">
    <property type="entry name" value="WD40/YVTN_repeat-like_dom_sf"/>
</dbReference>
<dbReference type="SUPFAM" id="SSF50952">
    <property type="entry name" value="Soluble quinoprotein glucose dehydrogenase"/>
    <property type="match status" value="1"/>
</dbReference>
<name>A0ABM1BHJ6_LIMPO</name>
<dbReference type="SUPFAM" id="SSF50978">
    <property type="entry name" value="WD40 repeat-like"/>
    <property type="match status" value="1"/>
</dbReference>
<feature type="compositionally biased region" description="Basic and acidic residues" evidence="12">
    <location>
        <begin position="112"/>
        <end position="121"/>
    </location>
</feature>
<feature type="region of interest" description="Disordered" evidence="12">
    <location>
        <begin position="112"/>
        <end position="175"/>
    </location>
</feature>
<evidence type="ECO:0000256" key="1">
    <source>
        <dbReference type="ARBA" id="ARBA00004389"/>
    </source>
</evidence>
<evidence type="ECO:0000256" key="7">
    <source>
        <dbReference type="ARBA" id="ARBA00022892"/>
    </source>
</evidence>
<evidence type="ECO:0000256" key="2">
    <source>
        <dbReference type="ARBA" id="ARBA00022448"/>
    </source>
</evidence>
<keyword evidence="9 13" id="KW-1133">Transmembrane helix</keyword>
<accession>A0ABM1BHJ6</accession>
<gene>
    <name evidence="15" type="primary">LOC106466384</name>
</gene>
<dbReference type="GeneID" id="106466384"/>
<keyword evidence="5" id="KW-0677">Repeat</keyword>
<evidence type="ECO:0000313" key="14">
    <source>
        <dbReference type="Proteomes" id="UP000694941"/>
    </source>
</evidence>
<dbReference type="SMART" id="SM00320">
    <property type="entry name" value="WD40"/>
    <property type="match status" value="4"/>
</dbReference>
<keyword evidence="7" id="KW-0931">ER-Golgi transport</keyword>
<evidence type="ECO:0000256" key="4">
    <source>
        <dbReference type="ARBA" id="ARBA00022692"/>
    </source>
</evidence>
<feature type="transmembrane region" description="Helical" evidence="13">
    <location>
        <begin position="440"/>
        <end position="460"/>
    </location>
</feature>
<keyword evidence="10 13" id="KW-0472">Membrane</keyword>
<dbReference type="PANTHER" id="PTHR23284:SF0">
    <property type="entry name" value="PROLACTIN REGULATORY ELEMENT-BINDING PROTEIN"/>
    <property type="match status" value="1"/>
</dbReference>
<proteinExistence type="predicted"/>
<dbReference type="PROSITE" id="PS50082">
    <property type="entry name" value="WD_REPEATS_2"/>
    <property type="match status" value="2"/>
</dbReference>
<dbReference type="Proteomes" id="UP000694941">
    <property type="component" value="Unplaced"/>
</dbReference>
<keyword evidence="14" id="KW-1185">Reference proteome</keyword>
<evidence type="ECO:0000313" key="15">
    <source>
        <dbReference type="RefSeq" id="XP_013782121.1"/>
    </source>
</evidence>
<dbReference type="InterPro" id="IPR011041">
    <property type="entry name" value="Quinoprot_gluc/sorb_DH_b-prop"/>
</dbReference>
<dbReference type="InterPro" id="IPR045260">
    <property type="entry name" value="Sec12-like"/>
</dbReference>